<proteinExistence type="predicted"/>
<dbReference type="PANTHER" id="PTHR21512:SF5">
    <property type="entry name" value="TRAFFICKING PROTEIN PARTICLE COMPLEX SUBUNIT 9"/>
    <property type="match status" value="1"/>
</dbReference>
<dbReference type="Pfam" id="PF26283">
    <property type="entry name" value="Ig_TRAPPC9-Trs120_4th"/>
    <property type="match status" value="1"/>
</dbReference>
<dbReference type="Pfam" id="PF08626">
    <property type="entry name" value="TRAPPC9-Trs120"/>
    <property type="match status" value="1"/>
</dbReference>
<sequence length="1216" mass="132841">MDRFSAVAPACVRVLLLPVGQIERHTYLDVVRQLQLHAVVIPLKALETQSLEDDLLLSPQHFSGGSILFNYAVAEVPEPQRQLAPFELFRETLLVLGITAGLSKDPDQYETQLKRAAEELRERHGRVVHRHLLLLDDAPSPTQVQHVTVLQATNQHGLSLAMQQVAARFLHELSTYAKAMQASPSIQTPGQISQGMLRSMMLREDEGRPPSRHSALGDPKSPTSEDNSSRPPSLSQDILPPATSFDQMPAANALGRSDSNTSRRSKSRPRTTSFDRVPVLSKEKTKDRGKARVGIVIGSIYLMSGQWAEALKILVDNTTRSRALNDHIWNGKGLEMIVVCLLLHLWAGIDVQVPAICYQLSDRVRDRFSKAFAAELAQKISGPQTAAEKLSSSLPDLMKHILLLYHSIEGTMELPYITVAEATVRASRTLACLQATNGMLDQDSIPHIVKHESPLSRPKWSSSTFQVQKPLSKTGISDLVTHALPSTDENIPLSDHISILTGVASVYSILQMDRKRAITMKTLIARLTSALYQARKLGAAEMGIHPAASLSLDSDAGALADMSQSSSGLIPLARDLVSVYGMHLEYDDTTLHTNHRQFGSATLQLEILRDLLKLCEASPDLKGISLMVVAMMSSAGHHGSFDLSAKHRAILISAEEQSKLISMQSRANGISKQAGIELAEYNYWDPFLLRGIELHPLPQERAIYEATAGLSVSPSNSAKNPLLYDPNARKTATKEDRIVLPLGEASKFSLTLQNPFDVAIDIESLDLVIEGTALAGSCENVRLGPARLEHIVIEVKPQTVGDTAVTGCRIKVAGCLEQMFLLTRAPWTSIDTSLLKSIGQDGLQEEILTESSAPDHDRVAVTVIDRQPQLLLRETSSQIVMLLEGEKQRYSIVLENVSDVPAVIKSVQCHTDGIKLANEQHKAGSLTIEPQQSYKQEFDLIGQLAASVARASIAYASSANSKFTRMVEVALELTIKPAISVSQVDIVPREHDSLTFILDLHNAWSMPCDYTCWTESKQDSNTEGLLNPGQSTKIQLKTLRWLDRSKMSVDLAVAKEELSKHLHVGWHSMGRSGNVSLDGIHLSEDVLRVLAGPAIAITLTHLHSETAQHNEASAGEFTTIRATLKNTMHTLDPVVLQLQCQRPHPSASIDRHALVAGSLSRLIPVWPPDGTVSVDFAICPLSIGAIALDAAVRPALSSGSPINSTTTQSLVMHITE</sequence>
<feature type="domain" description="Trs120/TRAPPC9 fourth Ig-like" evidence="7">
    <location>
        <begin position="1107"/>
        <end position="1185"/>
    </location>
</feature>
<keyword evidence="2" id="KW-0333">Golgi apparatus</keyword>
<feature type="region of interest" description="Disordered" evidence="3">
    <location>
        <begin position="204"/>
        <end position="285"/>
    </location>
</feature>
<dbReference type="InterPro" id="IPR058563">
    <property type="entry name" value="Trs120_TRAPPC9_N"/>
</dbReference>
<evidence type="ECO:0000256" key="3">
    <source>
        <dbReference type="SAM" id="MobiDB-lite"/>
    </source>
</evidence>
<dbReference type="InterPro" id="IPR013935">
    <property type="entry name" value="Trs120_TRAPPC9"/>
</dbReference>
<dbReference type="AlphaFoldDB" id="A0A6H0Y6A0"/>
<dbReference type="InterPro" id="IPR058565">
    <property type="entry name" value="Ig_TRAPPC9_Trs120_1st"/>
</dbReference>
<evidence type="ECO:0000313" key="9">
    <source>
        <dbReference type="Proteomes" id="UP000503462"/>
    </source>
</evidence>
<feature type="compositionally biased region" description="Polar residues" evidence="3">
    <location>
        <begin position="221"/>
        <end position="236"/>
    </location>
</feature>
<evidence type="ECO:0000256" key="2">
    <source>
        <dbReference type="ARBA" id="ARBA00023034"/>
    </source>
</evidence>
<dbReference type="EMBL" id="CP051143">
    <property type="protein sequence ID" value="QIX02425.1"/>
    <property type="molecule type" value="Genomic_DNA"/>
</dbReference>
<dbReference type="GO" id="GO:0005802">
    <property type="term" value="C:trans-Golgi network"/>
    <property type="evidence" value="ECO:0007669"/>
    <property type="project" value="TreeGrafter"/>
</dbReference>
<evidence type="ECO:0000259" key="5">
    <source>
        <dbReference type="Pfam" id="PF26251"/>
    </source>
</evidence>
<gene>
    <name evidence="8" type="ORF">AMS68_007942</name>
</gene>
<dbReference type="OrthoDB" id="27962at2759"/>
<evidence type="ECO:0000256" key="1">
    <source>
        <dbReference type="ARBA" id="ARBA00004555"/>
    </source>
</evidence>
<evidence type="ECO:0000259" key="6">
    <source>
        <dbReference type="Pfam" id="PF26254"/>
    </source>
</evidence>
<evidence type="ECO:0000313" key="8">
    <source>
        <dbReference type="EMBL" id="QIX02425.1"/>
    </source>
</evidence>
<dbReference type="Pfam" id="PF26280">
    <property type="entry name" value="Ig_TRAPPC9-Trs120_2nd"/>
    <property type="match status" value="1"/>
</dbReference>
<evidence type="ECO:0000259" key="4">
    <source>
        <dbReference type="Pfam" id="PF08626"/>
    </source>
</evidence>
<dbReference type="InterPro" id="IPR058564">
    <property type="entry name" value="TPR_TRAPPC9_Trs120"/>
</dbReference>
<dbReference type="InterPro" id="IPR058568">
    <property type="entry name" value="Ig_TRAPPC9_Trs120_4th"/>
</dbReference>
<evidence type="ECO:0000259" key="7">
    <source>
        <dbReference type="Pfam" id="PF26283"/>
    </source>
</evidence>
<feature type="domain" description="Trs120/TRAPPC9 TPR region" evidence="5">
    <location>
        <begin position="391"/>
        <end position="671"/>
    </location>
</feature>
<feature type="domain" description="Trs120/TRAPPC9 N-terminal" evidence="4">
    <location>
        <begin position="4"/>
        <end position="357"/>
    </location>
</feature>
<name>A0A6H0Y6A0_9PEZI</name>
<keyword evidence="9" id="KW-1185">Reference proteome</keyword>
<dbReference type="Pfam" id="PF26251">
    <property type="entry name" value="TPR_TRAPPC9-Trs120"/>
    <property type="match status" value="1"/>
</dbReference>
<comment type="subcellular location">
    <subcellularLocation>
        <location evidence="1">Golgi apparatus</location>
    </subcellularLocation>
</comment>
<accession>A0A6H0Y6A0</accession>
<organism evidence="8 9">
    <name type="scientific">Peltaster fructicola</name>
    <dbReference type="NCBI Taxonomy" id="286661"/>
    <lineage>
        <taxon>Eukaryota</taxon>
        <taxon>Fungi</taxon>
        <taxon>Dikarya</taxon>
        <taxon>Ascomycota</taxon>
        <taxon>Pezizomycotina</taxon>
        <taxon>Dothideomycetes</taxon>
        <taxon>Dothideomycetes incertae sedis</taxon>
        <taxon>Peltaster</taxon>
    </lineage>
</organism>
<reference evidence="8 9" key="1">
    <citation type="journal article" date="2016" name="Sci. Rep.">
        <title>Peltaster fructicola genome reveals evolution from an invasive phytopathogen to an ectophytic parasite.</title>
        <authorList>
            <person name="Xu C."/>
            <person name="Chen H."/>
            <person name="Gleason M.L."/>
            <person name="Xu J.R."/>
            <person name="Liu H."/>
            <person name="Zhang R."/>
            <person name="Sun G."/>
        </authorList>
    </citation>
    <scope>NUCLEOTIDE SEQUENCE [LARGE SCALE GENOMIC DNA]</scope>
    <source>
        <strain evidence="8 9">LNHT1506</strain>
    </source>
</reference>
<feature type="domain" description="Trs120/TRAPPC9 first Ig-like" evidence="6">
    <location>
        <begin position="689"/>
        <end position="846"/>
    </location>
</feature>
<dbReference type="PANTHER" id="PTHR21512">
    <property type="entry name" value="TRAFFICKING PROTEIN PARTICLE COMPLEX SUBUNIT 9"/>
    <property type="match status" value="1"/>
</dbReference>
<dbReference type="Pfam" id="PF26254">
    <property type="entry name" value="Ig_TRAPPC9-Trs120_1st"/>
    <property type="match status" value="1"/>
</dbReference>
<protein>
    <recommendedName>
        <fullName evidence="10">Hypercellular protein HypA</fullName>
    </recommendedName>
</protein>
<dbReference type="Proteomes" id="UP000503462">
    <property type="component" value="Chromosome 5"/>
</dbReference>
<evidence type="ECO:0008006" key="10">
    <source>
        <dbReference type="Google" id="ProtNLM"/>
    </source>
</evidence>